<sequence>MQELESLHSPRATVHTYNNTVLGQHRATCVGCSTGPAHEIGLSKLSLKLNCHGKVGERRTRRKTPTSRSKHSSPDTPVSKLPFACPRYPDTAIKPPRQQLENTWNTEATPPHHRHSWFCVLLDSAHTHNSKHCPALPRHQDLHLPLHVVTGNNIIGGHWGQLLEQSTNSPLV</sequence>
<dbReference type="AlphaFoldDB" id="A0AAN6YTT3"/>
<reference evidence="2" key="1">
    <citation type="journal article" date="2023" name="Mol. Phylogenet. Evol.">
        <title>Genome-scale phylogeny and comparative genomics of the fungal order Sordariales.</title>
        <authorList>
            <person name="Hensen N."/>
            <person name="Bonometti L."/>
            <person name="Westerberg I."/>
            <person name="Brannstrom I.O."/>
            <person name="Guillou S."/>
            <person name="Cros-Aarteil S."/>
            <person name="Calhoun S."/>
            <person name="Haridas S."/>
            <person name="Kuo A."/>
            <person name="Mondo S."/>
            <person name="Pangilinan J."/>
            <person name="Riley R."/>
            <person name="LaButti K."/>
            <person name="Andreopoulos B."/>
            <person name="Lipzen A."/>
            <person name="Chen C."/>
            <person name="Yan M."/>
            <person name="Daum C."/>
            <person name="Ng V."/>
            <person name="Clum A."/>
            <person name="Steindorff A."/>
            <person name="Ohm R.A."/>
            <person name="Martin F."/>
            <person name="Silar P."/>
            <person name="Natvig D.O."/>
            <person name="Lalanne C."/>
            <person name="Gautier V."/>
            <person name="Ament-Velasquez S.L."/>
            <person name="Kruys A."/>
            <person name="Hutchinson M.I."/>
            <person name="Powell A.J."/>
            <person name="Barry K."/>
            <person name="Miller A.N."/>
            <person name="Grigoriev I.V."/>
            <person name="Debuchy R."/>
            <person name="Gladieux P."/>
            <person name="Hiltunen Thoren M."/>
            <person name="Johannesson H."/>
        </authorList>
    </citation>
    <scope>NUCLEOTIDE SEQUENCE</scope>
    <source>
        <strain evidence="2">CBS 508.74</strain>
    </source>
</reference>
<protein>
    <submittedName>
        <fullName evidence="2">Uncharacterized protein</fullName>
    </submittedName>
</protein>
<comment type="caution">
    <text evidence="2">The sequence shown here is derived from an EMBL/GenBank/DDBJ whole genome shotgun (WGS) entry which is preliminary data.</text>
</comment>
<dbReference type="RefSeq" id="XP_064671395.1">
    <property type="nucleotide sequence ID" value="XM_064810255.1"/>
</dbReference>
<proteinExistence type="predicted"/>
<evidence type="ECO:0000256" key="1">
    <source>
        <dbReference type="SAM" id="MobiDB-lite"/>
    </source>
</evidence>
<dbReference type="Proteomes" id="UP001302812">
    <property type="component" value="Unassembled WGS sequence"/>
</dbReference>
<dbReference type="EMBL" id="MU853338">
    <property type="protein sequence ID" value="KAK4113825.1"/>
    <property type="molecule type" value="Genomic_DNA"/>
</dbReference>
<feature type="region of interest" description="Disordered" evidence="1">
    <location>
        <begin position="53"/>
        <end position="81"/>
    </location>
</feature>
<organism evidence="2 3">
    <name type="scientific">Canariomyces notabilis</name>
    <dbReference type="NCBI Taxonomy" id="2074819"/>
    <lineage>
        <taxon>Eukaryota</taxon>
        <taxon>Fungi</taxon>
        <taxon>Dikarya</taxon>
        <taxon>Ascomycota</taxon>
        <taxon>Pezizomycotina</taxon>
        <taxon>Sordariomycetes</taxon>
        <taxon>Sordariomycetidae</taxon>
        <taxon>Sordariales</taxon>
        <taxon>Chaetomiaceae</taxon>
        <taxon>Canariomyces</taxon>
    </lineage>
</organism>
<accession>A0AAN6YTT3</accession>
<evidence type="ECO:0000313" key="3">
    <source>
        <dbReference type="Proteomes" id="UP001302812"/>
    </source>
</evidence>
<evidence type="ECO:0000313" key="2">
    <source>
        <dbReference type="EMBL" id="KAK4113825.1"/>
    </source>
</evidence>
<feature type="compositionally biased region" description="Basic residues" evidence="1">
    <location>
        <begin position="59"/>
        <end position="71"/>
    </location>
</feature>
<keyword evidence="3" id="KW-1185">Reference proteome</keyword>
<name>A0AAN6YTT3_9PEZI</name>
<gene>
    <name evidence="2" type="ORF">N656DRAFT_601471</name>
</gene>
<reference evidence="2" key="2">
    <citation type="submission" date="2023-05" db="EMBL/GenBank/DDBJ databases">
        <authorList>
            <consortium name="Lawrence Berkeley National Laboratory"/>
            <person name="Steindorff A."/>
            <person name="Hensen N."/>
            <person name="Bonometti L."/>
            <person name="Westerberg I."/>
            <person name="Brannstrom I.O."/>
            <person name="Guillou S."/>
            <person name="Cros-Aarteil S."/>
            <person name="Calhoun S."/>
            <person name="Haridas S."/>
            <person name="Kuo A."/>
            <person name="Mondo S."/>
            <person name="Pangilinan J."/>
            <person name="Riley R."/>
            <person name="Labutti K."/>
            <person name="Andreopoulos B."/>
            <person name="Lipzen A."/>
            <person name="Chen C."/>
            <person name="Yanf M."/>
            <person name="Daum C."/>
            <person name="Ng V."/>
            <person name="Clum A."/>
            <person name="Ohm R."/>
            <person name="Martin F."/>
            <person name="Silar P."/>
            <person name="Natvig D."/>
            <person name="Lalanne C."/>
            <person name="Gautier V."/>
            <person name="Ament-Velasquez S.L."/>
            <person name="Kruys A."/>
            <person name="Hutchinson M.I."/>
            <person name="Powell A.J."/>
            <person name="Barry K."/>
            <person name="Miller A.N."/>
            <person name="Grigoriev I.V."/>
            <person name="Debuchy R."/>
            <person name="Gladieux P."/>
            <person name="Thoren M.H."/>
            <person name="Johannesson H."/>
        </authorList>
    </citation>
    <scope>NUCLEOTIDE SEQUENCE</scope>
    <source>
        <strain evidence="2">CBS 508.74</strain>
    </source>
</reference>
<dbReference type="GeneID" id="89934380"/>